<comment type="caution">
    <text evidence="8">The sequence shown here is derived from an EMBL/GenBank/DDBJ whole genome shotgun (WGS) entry which is preliminary data.</text>
</comment>
<keyword evidence="5 6" id="KW-0472">Membrane</keyword>
<keyword evidence="4 6" id="KW-1133">Transmembrane helix</keyword>
<evidence type="ECO:0000256" key="4">
    <source>
        <dbReference type="ARBA" id="ARBA00022989"/>
    </source>
</evidence>
<dbReference type="Proteomes" id="UP001373714">
    <property type="component" value="Unassembled WGS sequence"/>
</dbReference>
<dbReference type="InterPro" id="IPR007274">
    <property type="entry name" value="Cop_transporter"/>
</dbReference>
<evidence type="ECO:0000313" key="9">
    <source>
        <dbReference type="Proteomes" id="UP001373714"/>
    </source>
</evidence>
<feature type="region of interest" description="Disordered" evidence="7">
    <location>
        <begin position="29"/>
        <end position="75"/>
    </location>
</feature>
<accession>A0AAV9U556</accession>
<dbReference type="AlphaFoldDB" id="A0AAV9U556"/>
<feature type="transmembrane region" description="Helical" evidence="6">
    <location>
        <begin position="268"/>
        <end position="286"/>
    </location>
</feature>
<gene>
    <name evidence="8" type="primary">CTR3_2</name>
    <name evidence="8" type="ORF">TWF730_003201</name>
</gene>
<keyword evidence="3 6" id="KW-0812">Transmembrane</keyword>
<evidence type="ECO:0000313" key="8">
    <source>
        <dbReference type="EMBL" id="KAK6335825.1"/>
    </source>
</evidence>
<keyword evidence="9" id="KW-1185">Reference proteome</keyword>
<evidence type="ECO:0000256" key="3">
    <source>
        <dbReference type="ARBA" id="ARBA00022692"/>
    </source>
</evidence>
<evidence type="ECO:0000256" key="6">
    <source>
        <dbReference type="RuleBase" id="RU367022"/>
    </source>
</evidence>
<feature type="transmembrane region" description="Helical" evidence="6">
    <location>
        <begin position="245"/>
        <end position="262"/>
    </location>
</feature>
<evidence type="ECO:0000256" key="1">
    <source>
        <dbReference type="ARBA" id="ARBA00004141"/>
    </source>
</evidence>
<name>A0AAV9U556_9PEZI</name>
<reference evidence="8 9" key="1">
    <citation type="submission" date="2019-10" db="EMBL/GenBank/DDBJ databases">
        <authorList>
            <person name="Palmer J.M."/>
        </authorList>
    </citation>
    <scope>NUCLEOTIDE SEQUENCE [LARGE SCALE GENOMIC DNA]</scope>
    <source>
        <strain evidence="8 9">TWF730</strain>
    </source>
</reference>
<sequence length="304" mass="32949">MEHHVKHAAHEGHSHMDHANMNHTAEAEEDHSVMEHDHHHHHHHHPTSSSSAPASTSISSLMDHSSHAGHNHAGHNHGEMMHGAGAMCKMDMYWNWYTIDACFLSKSWHITSAGMFAGSCIGIVFLVVLVEALRRCAREWDRHIVRDWKERAMAAAEGVDVDVVDAKGNSGIADSGCCSSSAPAGAAEPASSSSEKGSVTKLTAPTAAVLPTKKRSFFSRLCPYTSKSATVSTPRPTLAQHLLKSLIYAVLLGVGYILMLLAMYYNGYIFFCLVIGAWLGNFLFGMDTCVLDESIAGAERGCGC</sequence>
<keyword evidence="6" id="KW-0813">Transport</keyword>
<protein>
    <recommendedName>
        <fullName evidence="6">Copper transport protein</fullName>
    </recommendedName>
</protein>
<feature type="compositionally biased region" description="Low complexity" evidence="7">
    <location>
        <begin position="47"/>
        <end position="60"/>
    </location>
</feature>
<comment type="similarity">
    <text evidence="2 6">Belongs to the copper transporter (Ctr) (TC 1.A.56) family. SLC31A subfamily.</text>
</comment>
<evidence type="ECO:0000256" key="5">
    <source>
        <dbReference type="ARBA" id="ARBA00023136"/>
    </source>
</evidence>
<dbReference type="Pfam" id="PF04145">
    <property type="entry name" value="Ctr"/>
    <property type="match status" value="1"/>
</dbReference>
<organism evidence="8 9">
    <name type="scientific">Orbilia blumenaviensis</name>
    <dbReference type="NCBI Taxonomy" id="1796055"/>
    <lineage>
        <taxon>Eukaryota</taxon>
        <taxon>Fungi</taxon>
        <taxon>Dikarya</taxon>
        <taxon>Ascomycota</taxon>
        <taxon>Pezizomycotina</taxon>
        <taxon>Orbiliomycetes</taxon>
        <taxon>Orbiliales</taxon>
        <taxon>Orbiliaceae</taxon>
        <taxon>Orbilia</taxon>
    </lineage>
</organism>
<comment type="subcellular location">
    <subcellularLocation>
        <location evidence="1 6">Membrane</location>
        <topology evidence="1 6">Multi-pass membrane protein</topology>
    </subcellularLocation>
</comment>
<keyword evidence="6" id="KW-0186">Copper</keyword>
<dbReference type="GO" id="GO:0016020">
    <property type="term" value="C:membrane"/>
    <property type="evidence" value="ECO:0007669"/>
    <property type="project" value="UniProtKB-SubCell"/>
</dbReference>
<dbReference type="GO" id="GO:0005375">
    <property type="term" value="F:copper ion transmembrane transporter activity"/>
    <property type="evidence" value="ECO:0007669"/>
    <property type="project" value="UniProtKB-UniRule"/>
</dbReference>
<evidence type="ECO:0000256" key="7">
    <source>
        <dbReference type="SAM" id="MobiDB-lite"/>
    </source>
</evidence>
<dbReference type="PANTHER" id="PTHR12483">
    <property type="entry name" value="SOLUTE CARRIER FAMILY 31 COPPER TRANSPORTERS"/>
    <property type="match status" value="1"/>
</dbReference>
<keyword evidence="6" id="KW-0187">Copper transport</keyword>
<keyword evidence="6" id="KW-0406">Ion transport</keyword>
<evidence type="ECO:0000256" key="2">
    <source>
        <dbReference type="ARBA" id="ARBA00006921"/>
    </source>
</evidence>
<proteinExistence type="inferred from homology"/>
<dbReference type="PANTHER" id="PTHR12483:SF73">
    <property type="entry name" value="COPPER TRANSPORT PROTEIN CTR3"/>
    <property type="match status" value="1"/>
</dbReference>
<dbReference type="EMBL" id="JAVHNS010000014">
    <property type="protein sequence ID" value="KAK6335825.1"/>
    <property type="molecule type" value="Genomic_DNA"/>
</dbReference>
<feature type="transmembrane region" description="Helical" evidence="6">
    <location>
        <begin position="113"/>
        <end position="133"/>
    </location>
</feature>